<protein>
    <submittedName>
        <fullName evidence="2">Uncharacterized protein</fullName>
    </submittedName>
</protein>
<dbReference type="EMBL" id="CAJNOM010000249">
    <property type="protein sequence ID" value="CAF1282925.1"/>
    <property type="molecule type" value="Genomic_DNA"/>
</dbReference>
<dbReference type="EMBL" id="CAJNOM010000186">
    <property type="protein sequence ID" value="CAF1197421.1"/>
    <property type="molecule type" value="Genomic_DNA"/>
</dbReference>
<comment type="caution">
    <text evidence="2">The sequence shown here is derived from an EMBL/GenBank/DDBJ whole genome shotgun (WGS) entry which is preliminary data.</text>
</comment>
<dbReference type="Proteomes" id="UP000663877">
    <property type="component" value="Unassembled WGS sequence"/>
</dbReference>
<keyword evidence="5" id="KW-1185">Reference proteome</keyword>
<sequence>MYIDTEECPIYIQTIQSERGHNNVDRFKSKLIEQKEEYEQQITQLTRSHNEQVSKLCHEVEESASVLHKYKIELDSMRVKLDGQEKQIIKNTNNELCPNRNLQIKCIKLKSENRRLKKDLSKLSIKYDKLINEMEEARQYVLEMITNLN</sequence>
<dbReference type="OrthoDB" id="10020786at2759"/>
<accession>A0A813QXF4</accession>
<dbReference type="Proteomes" id="UP000663832">
    <property type="component" value="Unassembled WGS sequence"/>
</dbReference>
<feature type="coiled-coil region" evidence="1">
    <location>
        <begin position="24"/>
        <end position="140"/>
    </location>
</feature>
<evidence type="ECO:0000313" key="4">
    <source>
        <dbReference type="EMBL" id="CAF1282925.1"/>
    </source>
</evidence>
<keyword evidence="1" id="KW-0175">Coiled coil</keyword>
<dbReference type="EMBL" id="CAJNOI010000009">
    <property type="protein sequence ID" value="CAF0773854.1"/>
    <property type="molecule type" value="Genomic_DNA"/>
</dbReference>
<evidence type="ECO:0000256" key="1">
    <source>
        <dbReference type="SAM" id="Coils"/>
    </source>
</evidence>
<dbReference type="AlphaFoldDB" id="A0A813QXF4"/>
<evidence type="ECO:0000313" key="3">
    <source>
        <dbReference type="EMBL" id="CAF1197421.1"/>
    </source>
</evidence>
<reference evidence="2" key="1">
    <citation type="submission" date="2021-02" db="EMBL/GenBank/DDBJ databases">
        <authorList>
            <person name="Nowell W R."/>
        </authorList>
    </citation>
    <scope>NUCLEOTIDE SEQUENCE</scope>
</reference>
<evidence type="ECO:0000313" key="5">
    <source>
        <dbReference type="Proteomes" id="UP000663832"/>
    </source>
</evidence>
<evidence type="ECO:0000313" key="2">
    <source>
        <dbReference type="EMBL" id="CAF0773854.1"/>
    </source>
</evidence>
<organism evidence="2 6">
    <name type="scientific">Adineta steineri</name>
    <dbReference type="NCBI Taxonomy" id="433720"/>
    <lineage>
        <taxon>Eukaryota</taxon>
        <taxon>Metazoa</taxon>
        <taxon>Spiralia</taxon>
        <taxon>Gnathifera</taxon>
        <taxon>Rotifera</taxon>
        <taxon>Eurotatoria</taxon>
        <taxon>Bdelloidea</taxon>
        <taxon>Adinetida</taxon>
        <taxon>Adinetidae</taxon>
        <taxon>Adineta</taxon>
    </lineage>
</organism>
<gene>
    <name evidence="2" type="ORF">BJG266_LOCUS3723</name>
    <name evidence="3" type="ORF">QVE165_LOCUS25607</name>
    <name evidence="4" type="ORF">QVE165_LOCUS30250</name>
</gene>
<name>A0A813QXF4_9BILA</name>
<evidence type="ECO:0000313" key="6">
    <source>
        <dbReference type="Proteomes" id="UP000663877"/>
    </source>
</evidence>
<proteinExistence type="predicted"/>